<reference evidence="1" key="1">
    <citation type="submission" date="2021-05" db="EMBL/GenBank/DDBJ databases">
        <authorList>
            <person name="Pietrasiak N."/>
            <person name="Ward R."/>
            <person name="Stajich J.E."/>
            <person name="Kurbessoian T."/>
        </authorList>
    </citation>
    <scope>NUCLEOTIDE SEQUENCE</scope>
    <source>
        <strain evidence="1">CPER-KK1</strain>
    </source>
</reference>
<accession>A0A951PHC2</accession>
<evidence type="ECO:0000313" key="1">
    <source>
        <dbReference type="EMBL" id="MBW4543169.1"/>
    </source>
</evidence>
<sequence length="72" mass="8033">MKNPNLCKVCLLPNAIADLCADVTEDGKITLPNRYGLMASVLDNSLTEEEEQSVNRLLYAVRRGRLKVVDEL</sequence>
<proteinExistence type="predicted"/>
<dbReference type="AlphaFoldDB" id="A0A951PHC2"/>
<dbReference type="EMBL" id="JAHHIF010000002">
    <property type="protein sequence ID" value="MBW4543169.1"/>
    <property type="molecule type" value="Genomic_DNA"/>
</dbReference>
<evidence type="ECO:0000313" key="2">
    <source>
        <dbReference type="Proteomes" id="UP000753908"/>
    </source>
</evidence>
<reference evidence="1" key="2">
    <citation type="journal article" date="2022" name="Microbiol. Resour. Announc.">
        <title>Metagenome Sequencing to Explore Phylogenomics of Terrestrial Cyanobacteria.</title>
        <authorList>
            <person name="Ward R.D."/>
            <person name="Stajich J.E."/>
            <person name="Johansen J.R."/>
            <person name="Huntemann M."/>
            <person name="Clum A."/>
            <person name="Foster B."/>
            <person name="Foster B."/>
            <person name="Roux S."/>
            <person name="Palaniappan K."/>
            <person name="Varghese N."/>
            <person name="Mukherjee S."/>
            <person name="Reddy T.B.K."/>
            <person name="Daum C."/>
            <person name="Copeland A."/>
            <person name="Chen I.A."/>
            <person name="Ivanova N.N."/>
            <person name="Kyrpides N.C."/>
            <person name="Shapiro N."/>
            <person name="Eloe-Fadrosh E.A."/>
            <person name="Pietrasiak N."/>
        </authorList>
    </citation>
    <scope>NUCLEOTIDE SEQUENCE</scope>
    <source>
        <strain evidence="1">CPER-KK1</strain>
    </source>
</reference>
<gene>
    <name evidence="1" type="ORF">KME25_01780</name>
</gene>
<dbReference type="Proteomes" id="UP000753908">
    <property type="component" value="Unassembled WGS sequence"/>
</dbReference>
<organism evidence="1 2">
    <name type="scientific">Symplocastrum torsivum CPER-KK1</name>
    <dbReference type="NCBI Taxonomy" id="450513"/>
    <lineage>
        <taxon>Bacteria</taxon>
        <taxon>Bacillati</taxon>
        <taxon>Cyanobacteriota</taxon>
        <taxon>Cyanophyceae</taxon>
        <taxon>Oscillatoriophycideae</taxon>
        <taxon>Oscillatoriales</taxon>
        <taxon>Microcoleaceae</taxon>
        <taxon>Symplocastrum</taxon>
    </lineage>
</organism>
<comment type="caution">
    <text evidence="1">The sequence shown here is derived from an EMBL/GenBank/DDBJ whole genome shotgun (WGS) entry which is preliminary data.</text>
</comment>
<name>A0A951PHC2_9CYAN</name>
<protein>
    <submittedName>
        <fullName evidence="1">Uncharacterized protein</fullName>
    </submittedName>
</protein>